<evidence type="ECO:0000313" key="2">
    <source>
        <dbReference type="Proteomes" id="UP000241769"/>
    </source>
</evidence>
<dbReference type="InParanoid" id="A0A2P6MZM6"/>
<proteinExistence type="predicted"/>
<evidence type="ECO:0000313" key="1">
    <source>
        <dbReference type="EMBL" id="PRP77150.1"/>
    </source>
</evidence>
<dbReference type="AlphaFoldDB" id="A0A2P6MZM6"/>
<comment type="caution">
    <text evidence="1">The sequence shown here is derived from an EMBL/GenBank/DDBJ whole genome shotgun (WGS) entry which is preliminary data.</text>
</comment>
<protein>
    <recommendedName>
        <fullName evidence="3">PAS domain-containing protein</fullName>
    </recommendedName>
</protein>
<dbReference type="EMBL" id="MDYQ01000278">
    <property type="protein sequence ID" value="PRP77150.1"/>
    <property type="molecule type" value="Genomic_DNA"/>
</dbReference>
<reference evidence="1 2" key="1">
    <citation type="journal article" date="2018" name="Genome Biol. Evol.">
        <title>Multiple Roots of Fruiting Body Formation in Amoebozoa.</title>
        <authorList>
            <person name="Hillmann F."/>
            <person name="Forbes G."/>
            <person name="Novohradska S."/>
            <person name="Ferling I."/>
            <person name="Riege K."/>
            <person name="Groth M."/>
            <person name="Westermann M."/>
            <person name="Marz M."/>
            <person name="Spaller T."/>
            <person name="Winckler T."/>
            <person name="Schaap P."/>
            <person name="Glockner G."/>
        </authorList>
    </citation>
    <scope>NUCLEOTIDE SEQUENCE [LARGE SCALE GENOMIC DNA]</scope>
    <source>
        <strain evidence="1 2">Jena</strain>
    </source>
</reference>
<organism evidence="1 2">
    <name type="scientific">Planoprotostelium fungivorum</name>
    <dbReference type="NCBI Taxonomy" id="1890364"/>
    <lineage>
        <taxon>Eukaryota</taxon>
        <taxon>Amoebozoa</taxon>
        <taxon>Evosea</taxon>
        <taxon>Variosea</taxon>
        <taxon>Cavosteliida</taxon>
        <taxon>Cavosteliaceae</taxon>
        <taxon>Planoprotostelium</taxon>
    </lineage>
</organism>
<name>A0A2P6MZM6_9EUKA</name>
<keyword evidence="2" id="KW-1185">Reference proteome</keyword>
<sequence length="158" mass="18477">MREFSTALHQKRNDLLRFMNEDQRQQLVRDFYSTIDIELTNKCCDASVPHIISSHFGIVAYVNNAFRRFTGFDLELPTGAWDHSFLFDIIKFDLNHYELRIWDNKDEMPLNMKENGTGFVEGTLCIALKRDLLRMPMLFCFSFLPSPSVLRGTKSQCI</sequence>
<dbReference type="Proteomes" id="UP000241769">
    <property type="component" value="Unassembled WGS sequence"/>
</dbReference>
<accession>A0A2P6MZM6</accession>
<gene>
    <name evidence="1" type="ORF">PROFUN_14585</name>
</gene>
<dbReference type="OrthoDB" id="2538135at2759"/>
<evidence type="ECO:0008006" key="3">
    <source>
        <dbReference type="Google" id="ProtNLM"/>
    </source>
</evidence>